<dbReference type="InterPro" id="IPR014756">
    <property type="entry name" value="Ig_E-set"/>
</dbReference>
<dbReference type="SUPFAM" id="SSF81296">
    <property type="entry name" value="E set domains"/>
    <property type="match status" value="1"/>
</dbReference>
<dbReference type="PRINTS" id="PR01320">
    <property type="entry name" value="KIRCHANNEL"/>
</dbReference>
<dbReference type="Proteomes" id="UP000887565">
    <property type="component" value="Unplaced"/>
</dbReference>
<protein>
    <submittedName>
        <fullName evidence="16">Uncharacterized protein</fullName>
    </submittedName>
</protein>
<feature type="transmembrane region" description="Helical" evidence="12">
    <location>
        <begin position="110"/>
        <end position="134"/>
    </location>
</feature>
<dbReference type="AlphaFoldDB" id="A0A915K672"/>
<dbReference type="SUPFAM" id="SSF81324">
    <property type="entry name" value="Voltage-gated potassium channels"/>
    <property type="match status" value="1"/>
</dbReference>
<feature type="transmembrane region" description="Helical" evidence="12">
    <location>
        <begin position="34"/>
        <end position="57"/>
    </location>
</feature>
<dbReference type="PANTHER" id="PTHR11767:SF102">
    <property type="entry name" value="INWARDLY RECTIFYING POTASSIUM CHANNEL 1, ISOFORM F"/>
    <property type="match status" value="1"/>
</dbReference>
<proteinExistence type="inferred from homology"/>
<dbReference type="PANTHER" id="PTHR11767">
    <property type="entry name" value="INWARD RECTIFIER POTASSIUM CHANNEL"/>
    <property type="match status" value="1"/>
</dbReference>
<sequence length="204" mass="23700">MLEEIKDQEKGNVSKKNIKNNDIFTTVVDMKWRWCLLGFGVSFFTSWSAFAVLYYLMMLMHRDFDHLDDAHWPHCIKNMRNFLSVFMFSVETQHTIGYGNRYPTEDCPHLVVTVCFQSVLGLMIQTLMTGVVFAKLARPKKRAATLVFSRRCCICMRDGKLCLLFRVGDMRKSHLAEAHVRLQMISKKVTDEGENFLELDVSNL</sequence>
<keyword evidence="4 11" id="KW-0812">Transmembrane</keyword>
<reference evidence="16" key="1">
    <citation type="submission" date="2022-11" db="UniProtKB">
        <authorList>
            <consortium name="WormBaseParasite"/>
        </authorList>
    </citation>
    <scope>IDENTIFICATION</scope>
</reference>
<keyword evidence="3 11" id="KW-0633">Potassium transport</keyword>
<evidence type="ECO:0000256" key="7">
    <source>
        <dbReference type="ARBA" id="ARBA00022989"/>
    </source>
</evidence>
<evidence type="ECO:0000256" key="4">
    <source>
        <dbReference type="ARBA" id="ARBA00022692"/>
    </source>
</evidence>
<keyword evidence="10 11" id="KW-0407">Ion channel</keyword>
<evidence type="ECO:0000256" key="10">
    <source>
        <dbReference type="ARBA" id="ARBA00023303"/>
    </source>
</evidence>
<dbReference type="InterPro" id="IPR040445">
    <property type="entry name" value="Kir_TM"/>
</dbReference>
<dbReference type="Gene3D" id="1.10.287.70">
    <property type="match status" value="1"/>
</dbReference>
<comment type="subcellular location">
    <subcellularLocation>
        <location evidence="1 11">Membrane</location>
        <topology evidence="1 11">Multi-pass membrane protein</topology>
    </subcellularLocation>
</comment>
<keyword evidence="7 12" id="KW-1133">Transmembrane helix</keyword>
<evidence type="ECO:0000256" key="5">
    <source>
        <dbReference type="ARBA" id="ARBA00022882"/>
    </source>
</evidence>
<evidence type="ECO:0000256" key="8">
    <source>
        <dbReference type="ARBA" id="ARBA00023065"/>
    </source>
</evidence>
<dbReference type="WBParaSite" id="nRc.2.0.1.t34236-RA">
    <property type="protein sequence ID" value="nRc.2.0.1.t34236-RA"/>
    <property type="gene ID" value="nRc.2.0.1.g34236"/>
</dbReference>
<evidence type="ECO:0000313" key="16">
    <source>
        <dbReference type="WBParaSite" id="nRc.2.0.1.t34236-RA"/>
    </source>
</evidence>
<dbReference type="Pfam" id="PF17655">
    <property type="entry name" value="IRK_C"/>
    <property type="match status" value="1"/>
</dbReference>
<organism evidence="15 16">
    <name type="scientific">Romanomermis culicivorax</name>
    <name type="common">Nematode worm</name>
    <dbReference type="NCBI Taxonomy" id="13658"/>
    <lineage>
        <taxon>Eukaryota</taxon>
        <taxon>Metazoa</taxon>
        <taxon>Ecdysozoa</taxon>
        <taxon>Nematoda</taxon>
        <taxon>Enoplea</taxon>
        <taxon>Dorylaimia</taxon>
        <taxon>Mermithida</taxon>
        <taxon>Mermithoidea</taxon>
        <taxon>Mermithidae</taxon>
        <taxon>Romanomermis</taxon>
    </lineage>
</organism>
<keyword evidence="15" id="KW-1185">Reference proteome</keyword>
<evidence type="ECO:0000256" key="1">
    <source>
        <dbReference type="ARBA" id="ARBA00004141"/>
    </source>
</evidence>
<dbReference type="InterPro" id="IPR013518">
    <property type="entry name" value="K_chnl_inward-rec_Kir_cyto"/>
</dbReference>
<dbReference type="GO" id="GO:0005886">
    <property type="term" value="C:plasma membrane"/>
    <property type="evidence" value="ECO:0007669"/>
    <property type="project" value="TreeGrafter"/>
</dbReference>
<dbReference type="Gene3D" id="2.60.40.1400">
    <property type="entry name" value="G protein-activated inward rectifier potassium channel 1"/>
    <property type="match status" value="1"/>
</dbReference>
<feature type="domain" description="Potassium channel inwardly rectifying transmembrane" evidence="13">
    <location>
        <begin position="12"/>
        <end position="139"/>
    </location>
</feature>
<keyword evidence="6 11" id="KW-0630">Potassium</keyword>
<evidence type="ECO:0000256" key="6">
    <source>
        <dbReference type="ARBA" id="ARBA00022958"/>
    </source>
</evidence>
<dbReference type="GO" id="GO:0034702">
    <property type="term" value="C:monoatomic ion channel complex"/>
    <property type="evidence" value="ECO:0007669"/>
    <property type="project" value="UniProtKB-KW"/>
</dbReference>
<dbReference type="Pfam" id="PF01007">
    <property type="entry name" value="IRK"/>
    <property type="match status" value="1"/>
</dbReference>
<keyword evidence="9 12" id="KW-0472">Membrane</keyword>
<evidence type="ECO:0000256" key="2">
    <source>
        <dbReference type="ARBA" id="ARBA00022448"/>
    </source>
</evidence>
<name>A0A915K672_ROMCU</name>
<keyword evidence="5 11" id="KW-0851">Voltage-gated channel</keyword>
<evidence type="ECO:0000256" key="12">
    <source>
        <dbReference type="SAM" id="Phobius"/>
    </source>
</evidence>
<evidence type="ECO:0000313" key="15">
    <source>
        <dbReference type="Proteomes" id="UP000887565"/>
    </source>
</evidence>
<dbReference type="OMA" id="PRWEECK"/>
<dbReference type="InterPro" id="IPR041647">
    <property type="entry name" value="IRK_C"/>
</dbReference>
<evidence type="ECO:0000259" key="14">
    <source>
        <dbReference type="Pfam" id="PF17655"/>
    </source>
</evidence>
<comment type="similarity">
    <text evidence="11">Belongs to the inward rectifier-type potassium channel (TC 1.A.2.1) family.</text>
</comment>
<evidence type="ECO:0000259" key="13">
    <source>
        <dbReference type="Pfam" id="PF01007"/>
    </source>
</evidence>
<dbReference type="FunFam" id="1.10.287.70:FF:000019">
    <property type="entry name" value="G protein-activated inward rectifier potassium channel 1"/>
    <property type="match status" value="1"/>
</dbReference>
<keyword evidence="2 11" id="KW-0813">Transport</keyword>
<evidence type="ECO:0000256" key="11">
    <source>
        <dbReference type="RuleBase" id="RU003822"/>
    </source>
</evidence>
<dbReference type="GO" id="GO:0005242">
    <property type="term" value="F:inward rectifier potassium channel activity"/>
    <property type="evidence" value="ECO:0007669"/>
    <property type="project" value="InterPro"/>
</dbReference>
<dbReference type="GO" id="GO:1990573">
    <property type="term" value="P:potassium ion import across plasma membrane"/>
    <property type="evidence" value="ECO:0007669"/>
    <property type="project" value="TreeGrafter"/>
</dbReference>
<dbReference type="GO" id="GO:0034765">
    <property type="term" value="P:regulation of monoatomic ion transmembrane transport"/>
    <property type="evidence" value="ECO:0007669"/>
    <property type="project" value="TreeGrafter"/>
</dbReference>
<keyword evidence="8 11" id="KW-0406">Ion transport</keyword>
<evidence type="ECO:0000256" key="9">
    <source>
        <dbReference type="ARBA" id="ARBA00023136"/>
    </source>
</evidence>
<evidence type="ECO:0000256" key="3">
    <source>
        <dbReference type="ARBA" id="ARBA00022538"/>
    </source>
</evidence>
<accession>A0A915K672</accession>
<dbReference type="InterPro" id="IPR016449">
    <property type="entry name" value="K_chnl_inward-rec_Kir"/>
</dbReference>
<feature type="domain" description="Inward rectifier potassium channel C-terminal" evidence="14">
    <location>
        <begin position="146"/>
        <end position="196"/>
    </location>
</feature>